<gene>
    <name evidence="2" type="ORF">N305_00014</name>
</gene>
<keyword evidence="3" id="KW-1185">Reference proteome</keyword>
<feature type="non-terminal residue" evidence="2">
    <location>
        <position position="1"/>
    </location>
</feature>
<protein>
    <submittedName>
        <fullName evidence="2">Uncharacterized protein</fullName>
    </submittedName>
</protein>
<accession>A0A093QMX5</accession>
<feature type="compositionally biased region" description="Basic and acidic residues" evidence="1">
    <location>
        <begin position="1"/>
        <end position="24"/>
    </location>
</feature>
<dbReference type="AlphaFoldDB" id="A0A093QMX5"/>
<reference evidence="2 3" key="1">
    <citation type="submission" date="2014-06" db="EMBL/GenBank/DDBJ databases">
        <title>Genome evolution of avian class.</title>
        <authorList>
            <person name="Zhang G."/>
            <person name="Li C."/>
        </authorList>
    </citation>
    <scope>NUCLEOTIDE SEQUENCE [LARGE SCALE GENOMIC DNA]</scope>
    <source>
        <strain evidence="2">BGI_N305</strain>
    </source>
</reference>
<evidence type="ECO:0000256" key="1">
    <source>
        <dbReference type="SAM" id="MobiDB-lite"/>
    </source>
</evidence>
<dbReference type="EMBL" id="KL688277">
    <property type="protein sequence ID" value="KFW87715.1"/>
    <property type="molecule type" value="Genomic_DNA"/>
</dbReference>
<sequence>CKHLKDGPLRVSRGEQWPRSRRGAESPSQRCRGAG</sequence>
<evidence type="ECO:0000313" key="2">
    <source>
        <dbReference type="EMBL" id="KFW87715.1"/>
    </source>
</evidence>
<feature type="region of interest" description="Disordered" evidence="1">
    <location>
        <begin position="1"/>
        <end position="35"/>
    </location>
</feature>
<dbReference type="Proteomes" id="UP000053258">
    <property type="component" value="Unassembled WGS sequence"/>
</dbReference>
<organism evidence="2 3">
    <name type="scientific">Manacus vitellinus</name>
    <name type="common">golden-collared manakin</name>
    <dbReference type="NCBI Taxonomy" id="328815"/>
    <lineage>
        <taxon>Eukaryota</taxon>
        <taxon>Metazoa</taxon>
        <taxon>Chordata</taxon>
        <taxon>Craniata</taxon>
        <taxon>Vertebrata</taxon>
        <taxon>Euteleostomi</taxon>
        <taxon>Archelosauria</taxon>
        <taxon>Archosauria</taxon>
        <taxon>Dinosauria</taxon>
        <taxon>Saurischia</taxon>
        <taxon>Theropoda</taxon>
        <taxon>Coelurosauria</taxon>
        <taxon>Aves</taxon>
        <taxon>Neognathae</taxon>
        <taxon>Neoaves</taxon>
        <taxon>Telluraves</taxon>
        <taxon>Australaves</taxon>
        <taxon>Passeriformes</taxon>
        <taxon>Pipridae</taxon>
        <taxon>Manacus</taxon>
    </lineage>
</organism>
<name>A0A093QMX5_9PASS</name>
<evidence type="ECO:0000313" key="3">
    <source>
        <dbReference type="Proteomes" id="UP000053258"/>
    </source>
</evidence>
<feature type="non-terminal residue" evidence="2">
    <location>
        <position position="35"/>
    </location>
</feature>
<proteinExistence type="predicted"/>